<keyword evidence="2" id="KW-0396">Initiation factor</keyword>
<feature type="compositionally biased region" description="Basic and acidic residues" evidence="4">
    <location>
        <begin position="453"/>
        <end position="465"/>
    </location>
</feature>
<dbReference type="AlphaFoldDB" id="A0A368QPF5"/>
<gene>
    <name evidence="6" type="ORF">SETIT_3G401300v2</name>
</gene>
<dbReference type="STRING" id="4555.A0A368QPF5"/>
<organism evidence="6">
    <name type="scientific">Setaria italica</name>
    <name type="common">Foxtail millet</name>
    <name type="synonym">Panicum italicum</name>
    <dbReference type="NCBI Taxonomy" id="4555"/>
    <lineage>
        <taxon>Eukaryota</taxon>
        <taxon>Viridiplantae</taxon>
        <taxon>Streptophyta</taxon>
        <taxon>Embryophyta</taxon>
        <taxon>Tracheophyta</taxon>
        <taxon>Spermatophyta</taxon>
        <taxon>Magnoliopsida</taxon>
        <taxon>Liliopsida</taxon>
        <taxon>Poales</taxon>
        <taxon>Poaceae</taxon>
        <taxon>PACMAD clade</taxon>
        <taxon>Panicoideae</taxon>
        <taxon>Panicodae</taxon>
        <taxon>Paniceae</taxon>
        <taxon>Cenchrinae</taxon>
        <taxon>Setaria</taxon>
    </lineage>
</organism>
<evidence type="ECO:0000256" key="2">
    <source>
        <dbReference type="ARBA" id="ARBA00022540"/>
    </source>
</evidence>
<proteinExistence type="inferred from homology"/>
<feature type="domain" description="Translation initiation factor 3 N-terminal" evidence="5">
    <location>
        <begin position="136"/>
        <end position="202"/>
    </location>
</feature>
<sequence length="567" mass="62199">MGKRGFVVCRPNRTWFMNGPKPNRRLCRGENRRRVEGGREALRQSQPPPAPAALPASKAAERMALRRSVGSLALRSAAAYLRRHCPLPPPPPALAAPAPIRRPLAPQCRHFAAPPGTQANRKGGKEDDDDKAGLRINNAITSPFVRLVSDDGHNVVPRHEALQIAARKDMDLVEVDRKANPPVCKIMDFHKEKYKKETKEKERLKTKSAIVLRGGENKEVRFKGKTELKDLAVKADAITRLMERGYRVKCMAMPSGNEGEDLGAPLSRLLGLIQDVCIVESGPHLDSKHAYVIVRHVKFATKKGGKKASKAMEDAGKGTHSTAPVAGNDSEDETIECGGEAVEKTATHHSSDSPIQKEGQDRRFKRELNRSKPDPGANREKLHNANAGGSRMNPGQWGPQASERRLGDVNPGMERPENSTQDQKPGETNRYAARKQPMRGDNNRGFNQGRPVQDGRSENAGRYENQRPPLEQQHNRPLPRFNQGGLPQDPRNDRRGHFASNNNNQRQPAGGGGLSSDPNQTSKSFGIFSSTPKPASSDMRKTDGAGTASKPGNTDSPKSFGIFSSRK</sequence>
<feature type="compositionally biased region" description="Basic and acidic residues" evidence="4">
    <location>
        <begin position="341"/>
        <end position="351"/>
    </location>
</feature>
<name>A0A368QPF5_SETIT</name>
<dbReference type="InterPro" id="IPR036788">
    <property type="entry name" value="T_IF-3_C_sf"/>
</dbReference>
<keyword evidence="3" id="KW-0648">Protein biosynthesis</keyword>
<dbReference type="Pfam" id="PF05198">
    <property type="entry name" value="IF3_N"/>
    <property type="match status" value="1"/>
</dbReference>
<dbReference type="OrthoDB" id="21573at2759"/>
<evidence type="ECO:0000256" key="3">
    <source>
        <dbReference type="ARBA" id="ARBA00022917"/>
    </source>
</evidence>
<dbReference type="InterPro" id="IPR036787">
    <property type="entry name" value="T_IF-3_N_sf"/>
</dbReference>
<reference evidence="6" key="2">
    <citation type="submission" date="2015-07" db="EMBL/GenBank/DDBJ databases">
        <authorList>
            <person name="Noorani M."/>
        </authorList>
    </citation>
    <scope>NUCLEOTIDE SEQUENCE</scope>
    <source>
        <strain evidence="6">Yugu1</strain>
    </source>
</reference>
<dbReference type="Gene3D" id="3.30.110.10">
    <property type="entry name" value="Translation initiation factor 3 (IF-3), C-terminal domain"/>
    <property type="match status" value="1"/>
</dbReference>
<dbReference type="GO" id="GO:0003743">
    <property type="term" value="F:translation initiation factor activity"/>
    <property type="evidence" value="ECO:0007669"/>
    <property type="project" value="UniProtKB-KW"/>
</dbReference>
<dbReference type="PANTHER" id="PTHR10938">
    <property type="entry name" value="TRANSLATION INITIATION FACTOR IF-3"/>
    <property type="match status" value="1"/>
</dbReference>
<feature type="region of interest" description="Disordered" evidence="4">
    <location>
        <begin position="302"/>
        <end position="567"/>
    </location>
</feature>
<feature type="compositionally biased region" description="Basic and acidic residues" evidence="4">
    <location>
        <begin position="358"/>
        <end position="383"/>
    </location>
</feature>
<dbReference type="InterPro" id="IPR001288">
    <property type="entry name" value="Translation_initiation_fac_3"/>
</dbReference>
<dbReference type="InterPro" id="IPR019814">
    <property type="entry name" value="Translation_initiation_fac_3_N"/>
</dbReference>
<dbReference type="FunFam" id="3.30.110.10:FF:000005">
    <property type="entry name" value="Translation initiation factor 3 (IF-3) family protein"/>
    <property type="match status" value="1"/>
</dbReference>
<dbReference type="SUPFAM" id="SSF55200">
    <property type="entry name" value="Translation initiation factor IF3, C-terminal domain"/>
    <property type="match status" value="1"/>
</dbReference>
<protein>
    <recommendedName>
        <fullName evidence="5">Translation initiation factor 3 N-terminal domain-containing protein</fullName>
    </recommendedName>
</protein>
<evidence type="ECO:0000256" key="1">
    <source>
        <dbReference type="ARBA" id="ARBA00005439"/>
    </source>
</evidence>
<evidence type="ECO:0000256" key="4">
    <source>
        <dbReference type="SAM" id="MobiDB-lite"/>
    </source>
</evidence>
<dbReference type="NCBIfam" id="TIGR00168">
    <property type="entry name" value="infC"/>
    <property type="match status" value="1"/>
</dbReference>
<reference evidence="6" key="1">
    <citation type="journal article" date="2012" name="Nat. Biotechnol.">
        <title>Reference genome sequence of the model plant Setaria.</title>
        <authorList>
            <person name="Bennetzen J.L."/>
            <person name="Schmutz J."/>
            <person name="Wang H."/>
            <person name="Percifield R."/>
            <person name="Hawkins J."/>
            <person name="Pontaroli A.C."/>
            <person name="Estep M."/>
            <person name="Feng L."/>
            <person name="Vaughn J.N."/>
            <person name="Grimwood J."/>
            <person name="Jenkins J."/>
            <person name="Barry K."/>
            <person name="Lindquist E."/>
            <person name="Hellsten U."/>
            <person name="Deshpande S."/>
            <person name="Wang X."/>
            <person name="Wu X."/>
            <person name="Mitros T."/>
            <person name="Triplett J."/>
            <person name="Yang X."/>
            <person name="Ye C.Y."/>
            <person name="Mauro-Herrera M."/>
            <person name="Wang L."/>
            <person name="Li P."/>
            <person name="Sharma M."/>
            <person name="Sharma R."/>
            <person name="Ronald P.C."/>
            <person name="Panaud O."/>
            <person name="Kellogg E.A."/>
            <person name="Brutnell T.P."/>
            <person name="Doust A.N."/>
            <person name="Tuskan G.A."/>
            <person name="Rokhsar D."/>
            <person name="Devos K.M."/>
        </authorList>
    </citation>
    <scope>NUCLEOTIDE SEQUENCE [LARGE SCALE GENOMIC DNA]</scope>
    <source>
        <strain evidence="6">Yugu1</strain>
    </source>
</reference>
<dbReference type="Gene3D" id="3.10.20.80">
    <property type="entry name" value="Translation initiation factor 3 (IF-3), N-terminal domain"/>
    <property type="match status" value="1"/>
</dbReference>
<feature type="compositionally biased region" description="Polar residues" evidence="4">
    <location>
        <begin position="516"/>
        <end position="534"/>
    </location>
</feature>
<dbReference type="FunFam" id="3.10.20.80:FF:000005">
    <property type="entry name" value="Predicted protein"/>
    <property type="match status" value="1"/>
</dbReference>
<dbReference type="SUPFAM" id="SSF54364">
    <property type="entry name" value="Translation initiation factor IF3, N-terminal domain"/>
    <property type="match status" value="1"/>
</dbReference>
<dbReference type="EMBL" id="CM003530">
    <property type="protein sequence ID" value="RCV19638.1"/>
    <property type="molecule type" value="Genomic_DNA"/>
</dbReference>
<evidence type="ECO:0000313" key="6">
    <source>
        <dbReference type="EMBL" id="RCV19638.1"/>
    </source>
</evidence>
<evidence type="ECO:0000259" key="5">
    <source>
        <dbReference type="Pfam" id="PF05198"/>
    </source>
</evidence>
<comment type="similarity">
    <text evidence="1">Belongs to the IF-3 family.</text>
</comment>
<dbReference type="PANTHER" id="PTHR10938:SF4">
    <property type="entry name" value="TRANSLATION INITIATION FACTOR IF3-1, MITOCHONDRIAL"/>
    <property type="match status" value="1"/>
</dbReference>
<feature type="region of interest" description="Disordered" evidence="4">
    <location>
        <begin position="34"/>
        <end position="55"/>
    </location>
</feature>
<accession>A0A368QPF5</accession>